<comment type="similarity">
    <text evidence="4">Belongs to the cyclic nucleotide phosphodiesterase class-III family.</text>
</comment>
<dbReference type="PANTHER" id="PTHR42988">
    <property type="entry name" value="PHOSPHOHYDROLASE"/>
    <property type="match status" value="1"/>
</dbReference>
<sequence>MNFPLTPITEYKRYEKKIPTDLPTHFSKRIILISDTHISSNQSSAFNNMMFRKGIEEISQIRDVDYIIHLGDLTHDGTYLDYQVAKDLIRKFTDENFHIIPGNHDARNVGYLLFEELFKSRTFEIQEPNLYVLGVDSSIPDQDAGHIGEKLINISKNAFYNNQNKLKIFCFHHQLIPIPYTGRERSAIFDGGDVLDMALKTNVDIILNGHRHISNTYTCTDGDSDLVIFNCGTLSSNKTRYRELFSYTIMDINDRTVKFTTKQLLDGSYSERWKYINYKFETPKPRVEQPFLKIIHTGNTHFGKISYNKQILESALQQIQEVQPDLLIHTGSVTANNQDEDYAIAKNCFQNLHLPKIILPGFKDLTKYGWDRYEKWFGNLDPHYEDSKSRIIGINTVDAHISSGRVGRKHMRETCENFMNTNDSKINIVAFNHRLIPPPLLKFDAILTDAGSVLKNFTDVKNNINLICMGKNNSAFSLQCEESILSYCGSISSNNTVKVDNHSFNEIQFYPDGAVFVYKHLVEKNESELIGAYWQKRNLQ</sequence>
<evidence type="ECO:0000256" key="2">
    <source>
        <dbReference type="ARBA" id="ARBA00022801"/>
    </source>
</evidence>
<dbReference type="Gene3D" id="3.60.21.10">
    <property type="match status" value="1"/>
</dbReference>
<dbReference type="InterPro" id="IPR004843">
    <property type="entry name" value="Calcineurin-like_PHP"/>
</dbReference>
<dbReference type="EC" id="3.1.4.53" evidence="6"/>
<evidence type="ECO:0000259" key="5">
    <source>
        <dbReference type="Pfam" id="PF00149"/>
    </source>
</evidence>
<dbReference type="InterPro" id="IPR042281">
    <property type="entry name" value="GpdQ_beta-strand"/>
</dbReference>
<dbReference type="Gene3D" id="3.60.21.40">
    <property type="entry name" value="GpdQ, catalytic alpha/beta sandwich domain"/>
    <property type="match status" value="1"/>
</dbReference>
<dbReference type="Proteomes" id="UP001208689">
    <property type="component" value="Chromosome"/>
</dbReference>
<evidence type="ECO:0000313" key="7">
    <source>
        <dbReference type="Proteomes" id="UP001208689"/>
    </source>
</evidence>
<keyword evidence="1" id="KW-0479">Metal-binding</keyword>
<dbReference type="Gene3D" id="3.30.750.180">
    <property type="entry name" value="GpdQ, beta-strand dimerisation domain"/>
    <property type="match status" value="1"/>
</dbReference>
<dbReference type="GO" id="GO:0004115">
    <property type="term" value="F:3',5'-cyclic-AMP phosphodiesterase activity"/>
    <property type="evidence" value="ECO:0007669"/>
    <property type="project" value="UniProtKB-EC"/>
</dbReference>
<evidence type="ECO:0000256" key="1">
    <source>
        <dbReference type="ARBA" id="ARBA00022723"/>
    </source>
</evidence>
<evidence type="ECO:0000256" key="3">
    <source>
        <dbReference type="ARBA" id="ARBA00023004"/>
    </source>
</evidence>
<dbReference type="InterPro" id="IPR029052">
    <property type="entry name" value="Metallo-depent_PP-like"/>
</dbReference>
<reference evidence="6" key="1">
    <citation type="submission" date="2022-09" db="EMBL/GenBank/DDBJ databases">
        <title>Actin cytoskeleton and complex cell architecture in an #Asgard archaeon.</title>
        <authorList>
            <person name="Ponce Toledo R.I."/>
            <person name="Schleper C."/>
            <person name="Rodrigues Oliveira T."/>
            <person name="Wollweber F."/>
            <person name="Xu J."/>
            <person name="Rittmann S."/>
            <person name="Klingl A."/>
            <person name="Pilhofer M."/>
        </authorList>
    </citation>
    <scope>NUCLEOTIDE SEQUENCE</scope>
    <source>
        <strain evidence="6">B-35</strain>
    </source>
</reference>
<evidence type="ECO:0000313" key="6">
    <source>
        <dbReference type="EMBL" id="UYP44729.1"/>
    </source>
</evidence>
<dbReference type="Pfam" id="PF00149">
    <property type="entry name" value="Metallophos"/>
    <property type="match status" value="1"/>
</dbReference>
<feature type="domain" description="Calcineurin-like phosphoesterase" evidence="5">
    <location>
        <begin position="29"/>
        <end position="213"/>
    </location>
</feature>
<organism evidence="6 7">
    <name type="scientific">Candidatus Lokiarchaeum ossiferum</name>
    <dbReference type="NCBI Taxonomy" id="2951803"/>
    <lineage>
        <taxon>Archaea</taxon>
        <taxon>Promethearchaeati</taxon>
        <taxon>Promethearchaeota</taxon>
        <taxon>Promethearchaeia</taxon>
        <taxon>Promethearchaeales</taxon>
        <taxon>Promethearchaeaceae</taxon>
        <taxon>Candidatus Lokiarchaeum</taxon>
    </lineage>
</organism>
<dbReference type="SUPFAM" id="SSF56300">
    <property type="entry name" value="Metallo-dependent phosphatases"/>
    <property type="match status" value="2"/>
</dbReference>
<dbReference type="InterPro" id="IPR050884">
    <property type="entry name" value="CNP_phosphodiesterase-III"/>
</dbReference>
<dbReference type="EMBL" id="CP104013">
    <property type="protein sequence ID" value="UYP44729.1"/>
    <property type="molecule type" value="Genomic_DNA"/>
</dbReference>
<keyword evidence="7" id="KW-1185">Reference proteome</keyword>
<dbReference type="PANTHER" id="PTHR42988:SF2">
    <property type="entry name" value="CYCLIC NUCLEOTIDE PHOSPHODIESTERASE CBUA0032-RELATED"/>
    <property type="match status" value="1"/>
</dbReference>
<protein>
    <submittedName>
        <fullName evidence="6">3',5'-cyclic adenosine monophosphate phosphodiesterase CpdA</fullName>
        <ecNumber evidence="6">3.1.4.53</ecNumber>
    </submittedName>
</protein>
<name>A0ABY6HQI3_9ARCH</name>
<proteinExistence type="inferred from homology"/>
<gene>
    <name evidence="6" type="ORF">NEF87_001014</name>
</gene>
<accession>A0ABY6HQI3</accession>
<dbReference type="InterPro" id="IPR042283">
    <property type="entry name" value="GpdQ_catalytic"/>
</dbReference>
<keyword evidence="3" id="KW-0408">Iron</keyword>
<evidence type="ECO:0000256" key="4">
    <source>
        <dbReference type="ARBA" id="ARBA00025742"/>
    </source>
</evidence>
<keyword evidence="2 6" id="KW-0378">Hydrolase</keyword>